<feature type="transmembrane region" description="Helical" evidence="5">
    <location>
        <begin position="77"/>
        <end position="94"/>
    </location>
</feature>
<dbReference type="Proteomes" id="UP000500953">
    <property type="component" value="Chromosome"/>
</dbReference>
<dbReference type="PANTHER" id="PTHR23534:SF1">
    <property type="entry name" value="MAJOR FACILITATOR SUPERFAMILY PROTEIN"/>
    <property type="match status" value="1"/>
</dbReference>
<feature type="transmembrane region" description="Helical" evidence="5">
    <location>
        <begin position="100"/>
        <end position="123"/>
    </location>
</feature>
<evidence type="ECO:0000256" key="1">
    <source>
        <dbReference type="ARBA" id="ARBA00004651"/>
    </source>
</evidence>
<proteinExistence type="predicted"/>
<organism evidence="7 8">
    <name type="scientific">Nocardia terpenica</name>
    <dbReference type="NCBI Taxonomy" id="455432"/>
    <lineage>
        <taxon>Bacteria</taxon>
        <taxon>Bacillati</taxon>
        <taxon>Actinomycetota</taxon>
        <taxon>Actinomycetes</taxon>
        <taxon>Mycobacteriales</taxon>
        <taxon>Nocardiaceae</taxon>
        <taxon>Nocardia</taxon>
    </lineage>
</organism>
<feature type="transmembrane region" description="Helical" evidence="5">
    <location>
        <begin position="211"/>
        <end position="232"/>
    </location>
</feature>
<keyword evidence="3 5" id="KW-1133">Transmembrane helix</keyword>
<dbReference type="AlphaFoldDB" id="A0A6G9Z3T0"/>
<evidence type="ECO:0000256" key="5">
    <source>
        <dbReference type="SAM" id="Phobius"/>
    </source>
</evidence>
<feature type="transmembrane region" description="Helical" evidence="5">
    <location>
        <begin position="166"/>
        <end position="190"/>
    </location>
</feature>
<accession>A0A6G9Z3T0</accession>
<name>A0A6G9Z3T0_9NOCA</name>
<feature type="domain" description="Major facilitator superfamily (MFS) profile" evidence="6">
    <location>
        <begin position="172"/>
        <end position="396"/>
    </location>
</feature>
<feature type="transmembrane region" description="Helical" evidence="5">
    <location>
        <begin position="244"/>
        <end position="266"/>
    </location>
</feature>
<comment type="subcellular location">
    <subcellularLocation>
        <location evidence="1">Cell membrane</location>
        <topology evidence="1">Multi-pass membrane protein</topology>
    </subcellularLocation>
</comment>
<dbReference type="PANTHER" id="PTHR23534">
    <property type="entry name" value="MFS PERMEASE"/>
    <property type="match status" value="1"/>
</dbReference>
<sequence length="396" mass="39103">MTAIETRPGVRARMVALFLGAAAMSLAMVTASTMGTLVAADSLGPGLSGLPSAAGVVGTAAGAALLTAVMQRRGRRAGLVTGYAIGAAGGALAAVSASLIVLLVAGMFLLGVGNAAAQLSRYAAADLRPDRPGTALAAVVWAGTVGAVGGPLLLAPVSNAATSAGFSAGTGVFLVAALAVIVSAAAALSLPRATPASRPSTTTAPLPPMRTALAAMLIAQIVMAAIMTAAPLDIHAHGHGLPTIGMVVSSHTFGMFALAPLTGLLLDRFGARRVIAAGLALLVLSCAATVLASSAGGLVLAANLFLLGYGWNLAYVGGSALITTTLPPLSQLHAQGAIESRIWSASALSTLLSTLIFTLGGYSLLSLISLALLTIPAFLMLWAGSATDRSRSAGPR</sequence>
<dbReference type="InterPro" id="IPR011701">
    <property type="entry name" value="MFS"/>
</dbReference>
<reference evidence="7 8" key="1">
    <citation type="journal article" date="2019" name="ACS Chem. Biol.">
        <title>Identification and Mobilization of a Cryptic Antibiotic Biosynthesis Gene Locus from a Human-Pathogenic Nocardia Isolate.</title>
        <authorList>
            <person name="Herisse M."/>
            <person name="Ishida K."/>
            <person name="Porter J.L."/>
            <person name="Howden B."/>
            <person name="Hertweck C."/>
            <person name="Stinear T.P."/>
            <person name="Pidot S.J."/>
        </authorList>
    </citation>
    <scope>NUCLEOTIDE SEQUENCE [LARGE SCALE GENOMIC DNA]</scope>
    <source>
        <strain evidence="7 8">AUSMDU00012715</strain>
    </source>
</reference>
<evidence type="ECO:0000313" key="7">
    <source>
        <dbReference type="EMBL" id="QIS20124.1"/>
    </source>
</evidence>
<dbReference type="InterPro" id="IPR020846">
    <property type="entry name" value="MFS_dom"/>
</dbReference>
<feature type="transmembrane region" description="Helical" evidence="5">
    <location>
        <begin position="278"/>
        <end position="306"/>
    </location>
</feature>
<feature type="transmembrane region" description="Helical" evidence="5">
    <location>
        <begin position="365"/>
        <end position="383"/>
    </location>
</feature>
<dbReference type="EMBL" id="CP046173">
    <property type="protein sequence ID" value="QIS20124.1"/>
    <property type="molecule type" value="Genomic_DNA"/>
</dbReference>
<dbReference type="InterPro" id="IPR036259">
    <property type="entry name" value="MFS_trans_sf"/>
</dbReference>
<dbReference type="Pfam" id="PF07690">
    <property type="entry name" value="MFS_1"/>
    <property type="match status" value="1"/>
</dbReference>
<evidence type="ECO:0000256" key="3">
    <source>
        <dbReference type="ARBA" id="ARBA00022989"/>
    </source>
</evidence>
<evidence type="ECO:0000256" key="4">
    <source>
        <dbReference type="ARBA" id="ARBA00023136"/>
    </source>
</evidence>
<feature type="transmembrane region" description="Helical" evidence="5">
    <location>
        <begin position="50"/>
        <end position="70"/>
    </location>
</feature>
<dbReference type="SUPFAM" id="SSF103473">
    <property type="entry name" value="MFS general substrate transporter"/>
    <property type="match status" value="1"/>
</dbReference>
<evidence type="ECO:0000313" key="8">
    <source>
        <dbReference type="Proteomes" id="UP000500953"/>
    </source>
</evidence>
<dbReference type="GO" id="GO:0005886">
    <property type="term" value="C:plasma membrane"/>
    <property type="evidence" value="ECO:0007669"/>
    <property type="project" value="UniProtKB-SubCell"/>
</dbReference>
<evidence type="ECO:0000256" key="2">
    <source>
        <dbReference type="ARBA" id="ARBA00022692"/>
    </source>
</evidence>
<evidence type="ECO:0000259" key="6">
    <source>
        <dbReference type="PROSITE" id="PS50850"/>
    </source>
</evidence>
<protein>
    <submittedName>
        <fullName evidence="7">MFS transporter</fullName>
    </submittedName>
</protein>
<dbReference type="PROSITE" id="PS50850">
    <property type="entry name" value="MFS"/>
    <property type="match status" value="1"/>
</dbReference>
<feature type="transmembrane region" description="Helical" evidence="5">
    <location>
        <begin position="135"/>
        <end position="154"/>
    </location>
</feature>
<dbReference type="Gene3D" id="1.20.1250.20">
    <property type="entry name" value="MFS general substrate transporter like domains"/>
    <property type="match status" value="2"/>
</dbReference>
<dbReference type="GO" id="GO:0022857">
    <property type="term" value="F:transmembrane transporter activity"/>
    <property type="evidence" value="ECO:0007669"/>
    <property type="project" value="InterPro"/>
</dbReference>
<gene>
    <name evidence="7" type="ORF">F6W96_19330</name>
</gene>
<feature type="transmembrane region" description="Helical" evidence="5">
    <location>
        <begin position="342"/>
        <end position="359"/>
    </location>
</feature>
<keyword evidence="2 5" id="KW-0812">Transmembrane</keyword>
<feature type="transmembrane region" description="Helical" evidence="5">
    <location>
        <begin position="312"/>
        <end position="330"/>
    </location>
</feature>
<dbReference type="RefSeq" id="WP_167487482.1">
    <property type="nucleotide sequence ID" value="NZ_CP046173.1"/>
</dbReference>
<keyword evidence="4 5" id="KW-0472">Membrane</keyword>